<comment type="caution">
    <text evidence="1">The sequence shown here is derived from an EMBL/GenBank/DDBJ whole genome shotgun (WGS) entry which is preliminary data.</text>
</comment>
<dbReference type="AlphaFoldDB" id="A0A9N9P0H6"/>
<organism evidence="1 2">
    <name type="scientific">Dentiscutata erythropus</name>
    <dbReference type="NCBI Taxonomy" id="1348616"/>
    <lineage>
        <taxon>Eukaryota</taxon>
        <taxon>Fungi</taxon>
        <taxon>Fungi incertae sedis</taxon>
        <taxon>Mucoromycota</taxon>
        <taxon>Glomeromycotina</taxon>
        <taxon>Glomeromycetes</taxon>
        <taxon>Diversisporales</taxon>
        <taxon>Gigasporaceae</taxon>
        <taxon>Dentiscutata</taxon>
    </lineage>
</organism>
<dbReference type="EMBL" id="CAJVPY010027154">
    <property type="protein sequence ID" value="CAG8790775.1"/>
    <property type="molecule type" value="Genomic_DNA"/>
</dbReference>
<reference evidence="1" key="1">
    <citation type="submission" date="2021-06" db="EMBL/GenBank/DDBJ databases">
        <authorList>
            <person name="Kallberg Y."/>
            <person name="Tangrot J."/>
            <person name="Rosling A."/>
        </authorList>
    </citation>
    <scope>NUCLEOTIDE SEQUENCE</scope>
    <source>
        <strain evidence="1">MA453B</strain>
    </source>
</reference>
<feature type="non-terminal residue" evidence="1">
    <location>
        <position position="267"/>
    </location>
</feature>
<name>A0A9N9P0H6_9GLOM</name>
<feature type="non-terminal residue" evidence="1">
    <location>
        <position position="1"/>
    </location>
</feature>
<sequence length="267" mass="31445">TLNINQGPYLQYGMIFKNEGHSINTFNNYITSASHKSLVVIVSHVTEIRTRKLIREFMFGIKNNLRPCMEQNGSIYYKFLVKLYQGVNYKILKEFKAEVMEYDDIIEFPNLTDNDDWQRIVLTWIQSLENEISYDYVAIIDSHSVVDLKKLRQILDSSIINTYTLTPEQRFYLVWADDMFIILGRESVDILLNIDYFTMPNRIKALTELFPNRISMAYYYYEVENLTNNSKLFFINDQIGMIVWTNSVKSILIEKTIGVGHVYLEID</sequence>
<keyword evidence="2" id="KW-1185">Reference proteome</keyword>
<gene>
    <name evidence="1" type="ORF">DERYTH_LOCUS21382</name>
</gene>
<evidence type="ECO:0000313" key="1">
    <source>
        <dbReference type="EMBL" id="CAG8790775.1"/>
    </source>
</evidence>
<dbReference type="Proteomes" id="UP000789405">
    <property type="component" value="Unassembled WGS sequence"/>
</dbReference>
<accession>A0A9N9P0H6</accession>
<dbReference type="OrthoDB" id="205108at2759"/>
<proteinExistence type="predicted"/>
<protein>
    <submittedName>
        <fullName evidence="1">11884_t:CDS:1</fullName>
    </submittedName>
</protein>
<evidence type="ECO:0000313" key="2">
    <source>
        <dbReference type="Proteomes" id="UP000789405"/>
    </source>
</evidence>